<dbReference type="Pfam" id="PF13821">
    <property type="entry name" value="DUF4187"/>
    <property type="match status" value="1"/>
</dbReference>
<dbReference type="PROSITE" id="PS50174">
    <property type="entry name" value="G_PATCH"/>
    <property type="match status" value="1"/>
</dbReference>
<dbReference type="PANTHER" id="PTHR21032">
    <property type="entry name" value="G PATCH DOMAIN-CONTAINING PROTEIN 11"/>
    <property type="match status" value="1"/>
</dbReference>
<evidence type="ECO:0000256" key="1">
    <source>
        <dbReference type="SAM" id="MobiDB-lite"/>
    </source>
</evidence>
<dbReference type="Pfam" id="PF01585">
    <property type="entry name" value="G-patch"/>
    <property type="match status" value="1"/>
</dbReference>
<dbReference type="PANTHER" id="PTHR21032:SF0">
    <property type="entry name" value="G PATCH DOMAIN-CONTAINING PROTEIN 11"/>
    <property type="match status" value="1"/>
</dbReference>
<dbReference type="AlphaFoldDB" id="D8M3U6"/>
<dbReference type="GO" id="GO:0003676">
    <property type="term" value="F:nucleic acid binding"/>
    <property type="evidence" value="ECO:0007669"/>
    <property type="project" value="InterPro"/>
</dbReference>
<dbReference type="InterPro" id="IPR000467">
    <property type="entry name" value="G_patch_dom"/>
</dbReference>
<feature type="region of interest" description="Disordered" evidence="1">
    <location>
        <begin position="1"/>
        <end position="46"/>
    </location>
</feature>
<reference evidence="3" key="1">
    <citation type="submission" date="2010-02" db="EMBL/GenBank/DDBJ databases">
        <title>Sequencing and annotation of the Blastocystis hominis genome.</title>
        <authorList>
            <person name="Wincker P."/>
        </authorList>
    </citation>
    <scope>NUCLEOTIDE SEQUENCE</scope>
    <source>
        <strain evidence="3">Singapore isolate B</strain>
    </source>
</reference>
<dbReference type="SMART" id="SM00443">
    <property type="entry name" value="G_patch"/>
    <property type="match status" value="1"/>
</dbReference>
<organism evidence="3">
    <name type="scientific">Blastocystis hominis</name>
    <dbReference type="NCBI Taxonomy" id="12968"/>
    <lineage>
        <taxon>Eukaryota</taxon>
        <taxon>Sar</taxon>
        <taxon>Stramenopiles</taxon>
        <taxon>Bigyra</taxon>
        <taxon>Opalozoa</taxon>
        <taxon>Opalinata</taxon>
        <taxon>Blastocystidae</taxon>
        <taxon>Blastocystis</taxon>
    </lineage>
</organism>
<dbReference type="InParanoid" id="D8M3U6"/>
<sequence length="235" mass="27170">MDDYNPLDAFIDSSESSRDADDGKSDRTDSSYRLSQKRSLNEISEDTIVDEKESLKAGLNKPIAKDSFGMRMLEKMGFKQGGGLGKDGNGIKEPIQIKVKSNKQGIGSEESERRRKEEENYNRNIKIIRDQLLYNMRKQQFAERVKERENQKSVIRDLRQAQFAIEVLDEKHGRSSNPLLLADDDECDIDVLSMHLRKMIEYLRSTYFYCIYCGCEYNDEQDLATSCPGWTRDVH</sequence>
<gene>
    <name evidence="3" type="ORF">GSBLH_T00006473001</name>
</gene>
<evidence type="ECO:0000313" key="3">
    <source>
        <dbReference type="EMBL" id="CBK22569.2"/>
    </source>
</evidence>
<dbReference type="InterPro" id="IPR039249">
    <property type="entry name" value="GPATCH11"/>
</dbReference>
<proteinExistence type="predicted"/>
<dbReference type="GeneID" id="24922597"/>
<dbReference type="OrthoDB" id="4822at2759"/>
<evidence type="ECO:0000259" key="2">
    <source>
        <dbReference type="PROSITE" id="PS50174"/>
    </source>
</evidence>
<evidence type="ECO:0000313" key="4">
    <source>
        <dbReference type="Proteomes" id="UP000008312"/>
    </source>
</evidence>
<dbReference type="RefSeq" id="XP_012896617.1">
    <property type="nucleotide sequence ID" value="XM_013041163.1"/>
</dbReference>
<feature type="compositionally biased region" description="Basic and acidic residues" evidence="1">
    <location>
        <begin position="15"/>
        <end position="30"/>
    </location>
</feature>
<accession>D8M3U6</accession>
<dbReference type="SMART" id="SM01173">
    <property type="entry name" value="DUF4187"/>
    <property type="match status" value="1"/>
</dbReference>
<feature type="compositionally biased region" description="Polar residues" evidence="1">
    <location>
        <begin position="31"/>
        <end position="42"/>
    </location>
</feature>
<feature type="region of interest" description="Disordered" evidence="1">
    <location>
        <begin position="84"/>
        <end position="119"/>
    </location>
</feature>
<name>D8M3U6_BLAHO</name>
<dbReference type="GO" id="GO:0000776">
    <property type="term" value="C:kinetochore"/>
    <property type="evidence" value="ECO:0007669"/>
    <property type="project" value="TreeGrafter"/>
</dbReference>
<dbReference type="EMBL" id="FN668650">
    <property type="protein sequence ID" value="CBK22569.2"/>
    <property type="molecule type" value="Genomic_DNA"/>
</dbReference>
<protein>
    <recommendedName>
        <fullName evidence="2">G-patch domain-containing protein</fullName>
    </recommendedName>
</protein>
<dbReference type="InterPro" id="IPR025239">
    <property type="entry name" value="DUF4187"/>
</dbReference>
<keyword evidence="4" id="KW-1185">Reference proteome</keyword>
<feature type="compositionally biased region" description="Basic and acidic residues" evidence="1">
    <location>
        <begin position="110"/>
        <end position="119"/>
    </location>
</feature>
<feature type="domain" description="G-patch" evidence="2">
    <location>
        <begin position="65"/>
        <end position="111"/>
    </location>
</feature>
<dbReference type="Proteomes" id="UP000008312">
    <property type="component" value="Unassembled WGS sequence"/>
</dbReference>